<dbReference type="EMBL" id="RFFJ01000010">
    <property type="protein sequence ID" value="RMI45206.1"/>
    <property type="molecule type" value="Genomic_DNA"/>
</dbReference>
<evidence type="ECO:0000313" key="2">
    <source>
        <dbReference type="EMBL" id="RMI45206.1"/>
    </source>
</evidence>
<name>A0A3M2M6I8_9ACTN</name>
<dbReference type="Gene3D" id="1.10.1200.10">
    <property type="entry name" value="ACP-like"/>
    <property type="match status" value="1"/>
</dbReference>
<evidence type="ECO:0000313" key="3">
    <source>
        <dbReference type="Proteomes" id="UP000278673"/>
    </source>
</evidence>
<organism evidence="2 3">
    <name type="scientific">Streptomyces triticirhizae</name>
    <dbReference type="NCBI Taxonomy" id="2483353"/>
    <lineage>
        <taxon>Bacteria</taxon>
        <taxon>Bacillati</taxon>
        <taxon>Actinomycetota</taxon>
        <taxon>Actinomycetes</taxon>
        <taxon>Kitasatosporales</taxon>
        <taxon>Streptomycetaceae</taxon>
        <taxon>Streptomyces</taxon>
    </lineage>
</organism>
<dbReference type="PROSITE" id="PS50075">
    <property type="entry name" value="CARRIER"/>
    <property type="match status" value="1"/>
</dbReference>
<dbReference type="SUPFAM" id="SSF47336">
    <property type="entry name" value="ACP-like"/>
    <property type="match status" value="1"/>
</dbReference>
<comment type="caution">
    <text evidence="2">The sequence shown here is derived from an EMBL/GenBank/DDBJ whole genome shotgun (WGS) entry which is preliminary data.</text>
</comment>
<dbReference type="InterPro" id="IPR009081">
    <property type="entry name" value="PP-bd_ACP"/>
</dbReference>
<dbReference type="AlphaFoldDB" id="A0A3M2M6I8"/>
<proteinExistence type="predicted"/>
<keyword evidence="3" id="KW-1185">Reference proteome</keyword>
<dbReference type="Proteomes" id="UP000278673">
    <property type="component" value="Unassembled WGS sequence"/>
</dbReference>
<sequence length="87" mass="9542">MTTATASVRERIRDIVVAELEVEGEIEETGDFVEEYDADSLSLITIVSRVEKELGIRVPKDELSEMNNLSRTYEIVEAHASGAGDAA</sequence>
<protein>
    <submittedName>
        <fullName evidence="2">Acyl carrier protein</fullName>
    </submittedName>
</protein>
<gene>
    <name evidence="2" type="ORF">EBN88_03880</name>
</gene>
<feature type="domain" description="Carrier" evidence="1">
    <location>
        <begin position="6"/>
        <end position="80"/>
    </location>
</feature>
<dbReference type="Pfam" id="PF00550">
    <property type="entry name" value="PP-binding"/>
    <property type="match status" value="1"/>
</dbReference>
<reference evidence="2 3" key="1">
    <citation type="submission" date="2018-10" db="EMBL/GenBank/DDBJ databases">
        <title>Isolation, diversity and antifungal activity of actinobacteria from wheat.</title>
        <authorList>
            <person name="Han C."/>
        </authorList>
    </citation>
    <scope>NUCLEOTIDE SEQUENCE [LARGE SCALE GENOMIC DNA]</scope>
    <source>
        <strain evidence="2 3">NEAU-YY642</strain>
    </source>
</reference>
<dbReference type="InterPro" id="IPR036736">
    <property type="entry name" value="ACP-like_sf"/>
</dbReference>
<evidence type="ECO:0000259" key="1">
    <source>
        <dbReference type="PROSITE" id="PS50075"/>
    </source>
</evidence>
<accession>A0A3M2M6I8</accession>